<dbReference type="SUPFAM" id="SSF52540">
    <property type="entry name" value="P-loop containing nucleoside triphosphate hydrolases"/>
    <property type="match status" value="1"/>
</dbReference>
<reference evidence="3" key="1">
    <citation type="journal article" date="2019" name="Int. J. Syst. Evol. Microbiol.">
        <title>The Global Catalogue of Microorganisms (GCM) 10K type strain sequencing project: providing services to taxonomists for standard genome sequencing and annotation.</title>
        <authorList>
            <consortium name="The Broad Institute Genomics Platform"/>
            <consortium name="The Broad Institute Genome Sequencing Center for Infectious Disease"/>
            <person name="Wu L."/>
            <person name="Ma J."/>
        </authorList>
    </citation>
    <scope>NUCLEOTIDE SEQUENCE [LARGE SCALE GENOMIC DNA]</scope>
    <source>
        <strain evidence="3">CCTCC AB 2013263</strain>
    </source>
</reference>
<dbReference type="SUPFAM" id="SSF48452">
    <property type="entry name" value="TPR-like"/>
    <property type="match status" value="1"/>
</dbReference>
<feature type="domain" description="Bacterial transcriptional activator" evidence="1">
    <location>
        <begin position="101"/>
        <end position="239"/>
    </location>
</feature>
<keyword evidence="3" id="KW-1185">Reference proteome</keyword>
<dbReference type="Proteomes" id="UP001595748">
    <property type="component" value="Unassembled WGS sequence"/>
</dbReference>
<dbReference type="Gene3D" id="1.25.40.10">
    <property type="entry name" value="Tetratricopeptide repeat domain"/>
    <property type="match status" value="1"/>
</dbReference>
<evidence type="ECO:0000313" key="2">
    <source>
        <dbReference type="EMBL" id="MFC3861373.1"/>
    </source>
</evidence>
<dbReference type="InterPro" id="IPR005158">
    <property type="entry name" value="BTAD"/>
</dbReference>
<accession>A0ABV8A6Q1</accession>
<gene>
    <name evidence="2" type="ORF">ACFOPQ_11435</name>
</gene>
<dbReference type="EMBL" id="JBHRZF010000141">
    <property type="protein sequence ID" value="MFC3861373.1"/>
    <property type="molecule type" value="Genomic_DNA"/>
</dbReference>
<dbReference type="SMART" id="SM01043">
    <property type="entry name" value="BTAD"/>
    <property type="match status" value="1"/>
</dbReference>
<name>A0ABV8A6Q1_9DEIO</name>
<dbReference type="PANTHER" id="PTHR35807">
    <property type="entry name" value="TRANSCRIPTIONAL REGULATOR REDD-RELATED"/>
    <property type="match status" value="1"/>
</dbReference>
<dbReference type="RefSeq" id="WP_380078202.1">
    <property type="nucleotide sequence ID" value="NZ_JBHRZF010000141.1"/>
</dbReference>
<dbReference type="InterPro" id="IPR051677">
    <property type="entry name" value="AfsR-DnrI-RedD_regulator"/>
</dbReference>
<comment type="caution">
    <text evidence="2">The sequence shown here is derived from an EMBL/GenBank/DDBJ whole genome shotgun (WGS) entry which is preliminary data.</text>
</comment>
<sequence>MAKRSALNTAEVLPALHLNLLGGVEVFWQEQSLPVSAPRMLGLRAYLHLQGAASRPELEMMFWPGQGANAVRQGLYTLRRLPGAEHWLRQEGQQVTLHADSDVQEMQTALQAGQDERALDLLSAGPLLGHLSVTGSVEFSDWLEDRRGELLEARRAVLRREAARYARLENWAQARTHLHTLLTLDPLDEHTYRDLMRLEGQSGNPDAALDVFETLRRTLHTELQSEPEPETLALLHELEGHDISGQNRARLLTPEGLRTLELDTLHGRQEEQVEVLARLQDKRRALVQGMAGMGKTRLAWSVAEHHLQAGQNVLWLELGGDPPEVLLSALSEPLGLKQVPPRTQPRPLHAALHGKQISLIVLDNAANSYALSVLLEYLPPDRPVLVTSRLRLPRLPTLTLHRLPRQDALNLITDHLEGQTTDPDSLNALCALLGDHPYALRLAAITLQQNARTPSELLQTLTDAPHALGAEHSIKALLAHSTAALDAESYEAYLGLGSLFTPQTTPELLALALRRDPETTEQALYTLTQHGLTTRDAQGGSDTVTFRMHELTWHDARAHASLQPRTVAQAVRQYAHANTGTPENLYAELPNLTAGAQHAEKHAPDELVQIMTGWLGGRYIAAQGFPLGYVSLLERSIERVEFQQNWSQSGFLTAKLGDIHQFILGDREKSLSTRQFPKILSGMEKRGQ</sequence>
<evidence type="ECO:0000313" key="3">
    <source>
        <dbReference type="Proteomes" id="UP001595748"/>
    </source>
</evidence>
<organism evidence="2 3">
    <name type="scientific">Deinococcus antarcticus</name>
    <dbReference type="NCBI Taxonomy" id="1298767"/>
    <lineage>
        <taxon>Bacteria</taxon>
        <taxon>Thermotogati</taxon>
        <taxon>Deinococcota</taxon>
        <taxon>Deinococci</taxon>
        <taxon>Deinococcales</taxon>
        <taxon>Deinococcaceae</taxon>
        <taxon>Deinococcus</taxon>
    </lineage>
</organism>
<dbReference type="Gene3D" id="3.40.50.300">
    <property type="entry name" value="P-loop containing nucleotide triphosphate hydrolases"/>
    <property type="match status" value="1"/>
</dbReference>
<proteinExistence type="predicted"/>
<dbReference type="Pfam" id="PF03704">
    <property type="entry name" value="BTAD"/>
    <property type="match status" value="1"/>
</dbReference>
<protein>
    <submittedName>
        <fullName evidence="2">BTAD domain-containing putative transcriptional regulator</fullName>
    </submittedName>
</protein>
<dbReference type="InterPro" id="IPR027417">
    <property type="entry name" value="P-loop_NTPase"/>
</dbReference>
<dbReference type="InterPro" id="IPR011990">
    <property type="entry name" value="TPR-like_helical_dom_sf"/>
</dbReference>
<evidence type="ECO:0000259" key="1">
    <source>
        <dbReference type="SMART" id="SM01043"/>
    </source>
</evidence>